<feature type="non-terminal residue" evidence="2">
    <location>
        <position position="65"/>
    </location>
</feature>
<feature type="region of interest" description="Disordered" evidence="1">
    <location>
        <begin position="1"/>
        <end position="24"/>
    </location>
</feature>
<evidence type="ECO:0000313" key="2">
    <source>
        <dbReference type="EMBL" id="KZO94042.1"/>
    </source>
</evidence>
<proteinExistence type="predicted"/>
<organism evidence="2 3">
    <name type="scientific">Calocera viscosa (strain TUFC12733)</name>
    <dbReference type="NCBI Taxonomy" id="1330018"/>
    <lineage>
        <taxon>Eukaryota</taxon>
        <taxon>Fungi</taxon>
        <taxon>Dikarya</taxon>
        <taxon>Basidiomycota</taxon>
        <taxon>Agaricomycotina</taxon>
        <taxon>Dacrymycetes</taxon>
        <taxon>Dacrymycetales</taxon>
        <taxon>Dacrymycetaceae</taxon>
        <taxon>Calocera</taxon>
    </lineage>
</organism>
<dbReference type="Proteomes" id="UP000076738">
    <property type="component" value="Unassembled WGS sequence"/>
</dbReference>
<evidence type="ECO:0000256" key="1">
    <source>
        <dbReference type="SAM" id="MobiDB-lite"/>
    </source>
</evidence>
<accession>A0A167JXG9</accession>
<feature type="compositionally biased region" description="Basic and acidic residues" evidence="1">
    <location>
        <begin position="1"/>
        <end position="11"/>
    </location>
</feature>
<name>A0A167JXG9_CALVF</name>
<evidence type="ECO:0000313" key="3">
    <source>
        <dbReference type="Proteomes" id="UP000076738"/>
    </source>
</evidence>
<dbReference type="EMBL" id="KV417297">
    <property type="protein sequence ID" value="KZO94042.1"/>
    <property type="molecule type" value="Genomic_DNA"/>
</dbReference>
<sequence>MGPQEDAREEANSLPKSRPTEHLNQKRFIERDCFSAMAMSRRVQTSFHMLARRLIPCSRTLRALR</sequence>
<reference evidence="2 3" key="1">
    <citation type="journal article" date="2016" name="Mol. Biol. Evol.">
        <title>Comparative Genomics of Early-Diverging Mushroom-Forming Fungi Provides Insights into the Origins of Lignocellulose Decay Capabilities.</title>
        <authorList>
            <person name="Nagy L.G."/>
            <person name="Riley R."/>
            <person name="Tritt A."/>
            <person name="Adam C."/>
            <person name="Daum C."/>
            <person name="Floudas D."/>
            <person name="Sun H."/>
            <person name="Yadav J.S."/>
            <person name="Pangilinan J."/>
            <person name="Larsson K.H."/>
            <person name="Matsuura K."/>
            <person name="Barry K."/>
            <person name="Labutti K."/>
            <person name="Kuo R."/>
            <person name="Ohm R.A."/>
            <person name="Bhattacharya S.S."/>
            <person name="Shirouzu T."/>
            <person name="Yoshinaga Y."/>
            <person name="Martin F.M."/>
            <person name="Grigoriev I.V."/>
            <person name="Hibbett D.S."/>
        </authorList>
    </citation>
    <scope>NUCLEOTIDE SEQUENCE [LARGE SCALE GENOMIC DNA]</scope>
    <source>
        <strain evidence="2 3">TUFC12733</strain>
    </source>
</reference>
<keyword evidence="3" id="KW-1185">Reference proteome</keyword>
<protein>
    <submittedName>
        <fullName evidence="2">Uncharacterized protein</fullName>
    </submittedName>
</protein>
<gene>
    <name evidence="2" type="ORF">CALVIDRAFT_539416</name>
</gene>
<dbReference type="AlphaFoldDB" id="A0A167JXG9"/>